<dbReference type="AlphaFoldDB" id="A0A9J5Z579"/>
<proteinExistence type="predicted"/>
<evidence type="ECO:0000313" key="1">
    <source>
        <dbReference type="EMBL" id="KAG5606596.1"/>
    </source>
</evidence>
<reference evidence="1 2" key="1">
    <citation type="submission" date="2020-09" db="EMBL/GenBank/DDBJ databases">
        <title>De no assembly of potato wild relative species, Solanum commersonii.</title>
        <authorList>
            <person name="Cho K."/>
        </authorList>
    </citation>
    <scope>NUCLEOTIDE SEQUENCE [LARGE SCALE GENOMIC DNA]</scope>
    <source>
        <strain evidence="1">LZ3.2</strain>
        <tissue evidence="1">Leaf</tissue>
    </source>
</reference>
<keyword evidence="2" id="KW-1185">Reference proteome</keyword>
<evidence type="ECO:0000313" key="2">
    <source>
        <dbReference type="Proteomes" id="UP000824120"/>
    </source>
</evidence>
<organism evidence="1 2">
    <name type="scientific">Solanum commersonii</name>
    <name type="common">Commerson's wild potato</name>
    <name type="synonym">Commerson's nightshade</name>
    <dbReference type="NCBI Taxonomy" id="4109"/>
    <lineage>
        <taxon>Eukaryota</taxon>
        <taxon>Viridiplantae</taxon>
        <taxon>Streptophyta</taxon>
        <taxon>Embryophyta</taxon>
        <taxon>Tracheophyta</taxon>
        <taxon>Spermatophyta</taxon>
        <taxon>Magnoliopsida</taxon>
        <taxon>eudicotyledons</taxon>
        <taxon>Gunneridae</taxon>
        <taxon>Pentapetalae</taxon>
        <taxon>asterids</taxon>
        <taxon>lamiids</taxon>
        <taxon>Solanales</taxon>
        <taxon>Solanaceae</taxon>
        <taxon>Solanoideae</taxon>
        <taxon>Solaneae</taxon>
        <taxon>Solanum</taxon>
    </lineage>
</organism>
<gene>
    <name evidence="1" type="ORF">H5410_028088</name>
</gene>
<dbReference type="EMBL" id="JACXVP010000005">
    <property type="protein sequence ID" value="KAG5606596.1"/>
    <property type="molecule type" value="Genomic_DNA"/>
</dbReference>
<name>A0A9J5Z579_SOLCO</name>
<protein>
    <submittedName>
        <fullName evidence="1">Uncharacterized protein</fullName>
    </submittedName>
</protein>
<dbReference type="Proteomes" id="UP000824120">
    <property type="component" value="Chromosome 5"/>
</dbReference>
<comment type="caution">
    <text evidence="1">The sequence shown here is derived from an EMBL/GenBank/DDBJ whole genome shotgun (WGS) entry which is preliminary data.</text>
</comment>
<accession>A0A9J5Z579</accession>
<sequence>MERIVDERKKNWNLMNKKSWFACDLVIEIFLRLPVKSLLWFRINYPHNGKRLISSDKFVNGKLHWATTSGLCYERE</sequence>